<dbReference type="GO" id="GO:0003676">
    <property type="term" value="F:nucleic acid binding"/>
    <property type="evidence" value="ECO:0007669"/>
    <property type="project" value="InterPro"/>
</dbReference>
<dbReference type="PROSITE" id="PS50994">
    <property type="entry name" value="INTEGRASE"/>
    <property type="match status" value="1"/>
</dbReference>
<dbReference type="Proteomes" id="UP000504635">
    <property type="component" value="Unplaced"/>
</dbReference>
<dbReference type="GO" id="GO:0015074">
    <property type="term" value="P:DNA integration"/>
    <property type="evidence" value="ECO:0007669"/>
    <property type="project" value="InterPro"/>
</dbReference>
<reference evidence="3" key="1">
    <citation type="submission" date="2025-08" db="UniProtKB">
        <authorList>
            <consortium name="RefSeq"/>
        </authorList>
    </citation>
    <scope>IDENTIFICATION</scope>
    <source>
        <tissue evidence="3">Gonads</tissue>
    </source>
</reference>
<dbReference type="Pfam" id="PF18701">
    <property type="entry name" value="DUF5641"/>
    <property type="match status" value="1"/>
</dbReference>
<dbReference type="Gene3D" id="3.30.420.10">
    <property type="entry name" value="Ribonuclease H-like superfamily/Ribonuclease H"/>
    <property type="match status" value="1"/>
</dbReference>
<dbReference type="OrthoDB" id="6732502at2759"/>
<dbReference type="PANTHER" id="PTHR47331">
    <property type="entry name" value="PHD-TYPE DOMAIN-CONTAINING PROTEIN"/>
    <property type="match status" value="1"/>
</dbReference>
<proteinExistence type="predicted"/>
<name>A0A6J2XNU5_SITOR</name>
<feature type="domain" description="Integrase catalytic" evidence="1">
    <location>
        <begin position="10"/>
        <end position="204"/>
    </location>
</feature>
<dbReference type="AlphaFoldDB" id="A0A6J2XNU5"/>
<keyword evidence="2" id="KW-1185">Reference proteome</keyword>
<dbReference type="InterPro" id="IPR012337">
    <property type="entry name" value="RNaseH-like_sf"/>
</dbReference>
<dbReference type="SUPFAM" id="SSF53098">
    <property type="entry name" value="Ribonuclease H-like"/>
    <property type="match status" value="1"/>
</dbReference>
<accession>A0A6J2XNU5</accession>
<dbReference type="InterPro" id="IPR001584">
    <property type="entry name" value="Integrase_cat-core"/>
</dbReference>
<evidence type="ECO:0000313" key="2">
    <source>
        <dbReference type="Proteomes" id="UP000504635"/>
    </source>
</evidence>
<dbReference type="InParanoid" id="A0A6J2XNU5"/>
<dbReference type="KEGG" id="soy:115880190"/>
<organism evidence="2 3">
    <name type="scientific">Sitophilus oryzae</name>
    <name type="common">Rice weevil</name>
    <name type="synonym">Curculio oryzae</name>
    <dbReference type="NCBI Taxonomy" id="7048"/>
    <lineage>
        <taxon>Eukaryota</taxon>
        <taxon>Metazoa</taxon>
        <taxon>Ecdysozoa</taxon>
        <taxon>Arthropoda</taxon>
        <taxon>Hexapoda</taxon>
        <taxon>Insecta</taxon>
        <taxon>Pterygota</taxon>
        <taxon>Neoptera</taxon>
        <taxon>Endopterygota</taxon>
        <taxon>Coleoptera</taxon>
        <taxon>Polyphaga</taxon>
        <taxon>Cucujiformia</taxon>
        <taxon>Curculionidae</taxon>
        <taxon>Dryophthorinae</taxon>
        <taxon>Sitophilus</taxon>
    </lineage>
</organism>
<dbReference type="RefSeq" id="XP_030753188.1">
    <property type="nucleotide sequence ID" value="XM_030897328.1"/>
</dbReference>
<dbReference type="InterPro" id="IPR036397">
    <property type="entry name" value="RNaseH_sf"/>
</dbReference>
<evidence type="ECO:0000259" key="1">
    <source>
        <dbReference type="PROSITE" id="PS50994"/>
    </source>
</evidence>
<dbReference type="GeneID" id="115880190"/>
<sequence>MASLPEDRVNISRPFQKVGVDFGGPFFIKWFRLRKVSLIKCYIALFVCMATKAVHIEVVSGLTTEAFLMALKRFISRRGNPSVIYSDNATNFAGSKNQLKELYEFFKRQDNSDSIKNFLSQNETDWKFIPPRSPHWGGLWEAAITSTKYHLKRLIGTSNFTLEEFTTILQQIEAILNSRPLCALSNDPSDLNSLTPGHFLIGTSLTAFPEKNLSALPQNRLSFWKQSARIQQVFWKRWSIEYLNRLQNRPKWLKSSKNIDVGTLVLLKEDDTPPLHWPLARVIEVFPGGDGKIRVVTLQTSNGSYVRPITKICLLPDQDITVCEKESS</sequence>
<protein>
    <submittedName>
        <fullName evidence="3">Uncharacterized protein LOC115880190</fullName>
    </submittedName>
</protein>
<gene>
    <name evidence="3" type="primary">LOC115880190</name>
</gene>
<evidence type="ECO:0000313" key="3">
    <source>
        <dbReference type="RefSeq" id="XP_030753188.1"/>
    </source>
</evidence>
<dbReference type="InterPro" id="IPR040676">
    <property type="entry name" value="DUF5641"/>
</dbReference>